<gene>
    <name evidence="1" type="ORF">QYE76_014798</name>
</gene>
<dbReference type="InterPro" id="IPR027417">
    <property type="entry name" value="P-loop_NTPase"/>
</dbReference>
<keyword evidence="2" id="KW-1185">Reference proteome</keyword>
<protein>
    <recommendedName>
        <fullName evidence="3">Rx N-terminal domain-containing protein</fullName>
    </recommendedName>
</protein>
<evidence type="ECO:0000313" key="2">
    <source>
        <dbReference type="Proteomes" id="UP001231189"/>
    </source>
</evidence>
<dbReference type="PANTHER" id="PTHR33377">
    <property type="entry name" value="OS10G0134700 PROTEIN-RELATED"/>
    <property type="match status" value="1"/>
</dbReference>
<name>A0AAD8X656_LOLMU</name>
<dbReference type="SUPFAM" id="SSF52540">
    <property type="entry name" value="P-loop containing nucleoside triphosphate hydrolases"/>
    <property type="match status" value="1"/>
</dbReference>
<dbReference type="EMBL" id="JAUUTY010000001">
    <property type="protein sequence ID" value="KAK1698101.1"/>
    <property type="molecule type" value="Genomic_DNA"/>
</dbReference>
<evidence type="ECO:0000313" key="1">
    <source>
        <dbReference type="EMBL" id="KAK1698101.1"/>
    </source>
</evidence>
<dbReference type="Proteomes" id="UP001231189">
    <property type="component" value="Unassembled WGS sequence"/>
</dbReference>
<organism evidence="1 2">
    <name type="scientific">Lolium multiflorum</name>
    <name type="common">Italian ryegrass</name>
    <name type="synonym">Lolium perenne subsp. multiflorum</name>
    <dbReference type="NCBI Taxonomy" id="4521"/>
    <lineage>
        <taxon>Eukaryota</taxon>
        <taxon>Viridiplantae</taxon>
        <taxon>Streptophyta</taxon>
        <taxon>Embryophyta</taxon>
        <taxon>Tracheophyta</taxon>
        <taxon>Spermatophyta</taxon>
        <taxon>Magnoliopsida</taxon>
        <taxon>Liliopsida</taxon>
        <taxon>Poales</taxon>
        <taxon>Poaceae</taxon>
        <taxon>BOP clade</taxon>
        <taxon>Pooideae</taxon>
        <taxon>Poodae</taxon>
        <taxon>Poeae</taxon>
        <taxon>Poeae Chloroplast Group 2 (Poeae type)</taxon>
        <taxon>Loliodinae</taxon>
        <taxon>Loliinae</taxon>
        <taxon>Lolium</taxon>
    </lineage>
</organism>
<sequence>MEIAISAVTGELVSRFVSLLANKYHSAYSEDKQLERLQQLLLRVGMVIEEADSRCIANSCMLIQLKMLVAAMYRGHHVLDTIRYMKHKEFSEEPVCDSSALSASTPYKRSRTIGSNTSAGSKVFSSELQSALQNLEAGVANMAEFIVLLGGCERISRRPYDAYLYIENFMFGRHVEKQQIMGFLLQHNTTPGSPDVLPVIGGNGVGKKTLVSRVCDDERVRSQFSMVLHRNGDDLFRITDHERISGRKLVVIEFVTDVDEDDWATFHRSITKMDRGSKVIIIGRNAGLEKFGTVKPISLSCLSLEEYSYLFKMLAFGSANPTDYPRLVAMVEEFAIVLGGSLISANVLADALRKNLSARFWLYRLNRARDTVKKNISRFGAHPHELFSRGRPVHLIGHYILSPAAPSRIVESANGVTSGLEEGVPRIMFGDLIAQEGHVVLPRGDFRLISWESRLPPYTSFVHLVQSAPSCIDDKPETPLSGRKRPGLF</sequence>
<proteinExistence type="predicted"/>
<comment type="caution">
    <text evidence="1">The sequence shown here is derived from an EMBL/GenBank/DDBJ whole genome shotgun (WGS) entry which is preliminary data.</text>
</comment>
<evidence type="ECO:0008006" key="3">
    <source>
        <dbReference type="Google" id="ProtNLM"/>
    </source>
</evidence>
<accession>A0AAD8X656</accession>
<dbReference type="AlphaFoldDB" id="A0AAD8X656"/>
<reference evidence="1" key="1">
    <citation type="submission" date="2023-07" db="EMBL/GenBank/DDBJ databases">
        <title>A chromosome-level genome assembly of Lolium multiflorum.</title>
        <authorList>
            <person name="Chen Y."/>
            <person name="Copetti D."/>
            <person name="Kolliker R."/>
            <person name="Studer B."/>
        </authorList>
    </citation>
    <scope>NUCLEOTIDE SEQUENCE</scope>
    <source>
        <strain evidence="1">02402/16</strain>
        <tissue evidence="1">Leaf</tissue>
    </source>
</reference>
<dbReference type="PANTHER" id="PTHR33377:SF46">
    <property type="entry name" value="OS10G0134033 PROTEIN"/>
    <property type="match status" value="1"/>
</dbReference>